<evidence type="ECO:0000313" key="4">
    <source>
        <dbReference type="Proteomes" id="UP000290289"/>
    </source>
</evidence>
<protein>
    <submittedName>
        <fullName evidence="3">Uncharacterized protein</fullName>
    </submittedName>
</protein>
<evidence type="ECO:0000313" key="2">
    <source>
        <dbReference type="EMBL" id="RXH77559.1"/>
    </source>
</evidence>
<dbReference type="EMBL" id="RDQH01000340">
    <property type="protein sequence ID" value="RXH77559.1"/>
    <property type="molecule type" value="Genomic_DNA"/>
</dbReference>
<keyword evidence="4" id="KW-1185">Reference proteome</keyword>
<comment type="caution">
    <text evidence="3">The sequence shown here is derived from an EMBL/GenBank/DDBJ whole genome shotgun (WGS) entry which is preliminary data.</text>
</comment>
<accession>A0A498KNK7</accession>
<keyword evidence="1" id="KW-1133">Transmembrane helix</keyword>
<evidence type="ECO:0000256" key="1">
    <source>
        <dbReference type="SAM" id="Phobius"/>
    </source>
</evidence>
<keyword evidence="1" id="KW-0812">Transmembrane</keyword>
<keyword evidence="1" id="KW-0472">Membrane</keyword>
<evidence type="ECO:0000313" key="3">
    <source>
        <dbReference type="EMBL" id="RXI09709.1"/>
    </source>
</evidence>
<proteinExistence type="predicted"/>
<reference evidence="3 4" key="1">
    <citation type="submission" date="2018-10" db="EMBL/GenBank/DDBJ databases">
        <title>A high-quality apple genome assembly.</title>
        <authorList>
            <person name="Hu J."/>
        </authorList>
    </citation>
    <scope>NUCLEOTIDE SEQUENCE [LARGE SCALE GENOMIC DNA]</scope>
    <source>
        <strain evidence="4">cv. HFTH1</strain>
        <tissue evidence="3">Young leaf</tissue>
    </source>
</reference>
<feature type="transmembrane region" description="Helical" evidence="1">
    <location>
        <begin position="87"/>
        <end position="103"/>
    </location>
</feature>
<dbReference type="Proteomes" id="UP000290289">
    <property type="component" value="Chromosome 14"/>
</dbReference>
<gene>
    <name evidence="2" type="ORF">DVH24_023833</name>
    <name evidence="3" type="ORF">DVH24_034227</name>
</gene>
<sequence>MHTIFRSDGKLKAYHFPRVLFNLNTAILIFLRLQASKGELKSPKVCKKVWTTTISTNSHMANVHRHSPIWIIVWTTKSQLILTCQRFIDAPLFGLLVSIYHYLSINLYIFSRFILLLSLDLHWTIYLNLFVHRKMTLGVEDLTL</sequence>
<dbReference type="AlphaFoldDB" id="A0A498KNK7"/>
<name>A0A498KNK7_MALDO</name>
<dbReference type="EMBL" id="RDQH01000222">
    <property type="protein sequence ID" value="RXI09709.1"/>
    <property type="molecule type" value="Genomic_DNA"/>
</dbReference>
<organism evidence="3 4">
    <name type="scientific">Malus domestica</name>
    <name type="common">Apple</name>
    <name type="synonym">Pyrus malus</name>
    <dbReference type="NCBI Taxonomy" id="3750"/>
    <lineage>
        <taxon>Eukaryota</taxon>
        <taxon>Viridiplantae</taxon>
        <taxon>Streptophyta</taxon>
        <taxon>Embryophyta</taxon>
        <taxon>Tracheophyta</taxon>
        <taxon>Spermatophyta</taxon>
        <taxon>Magnoliopsida</taxon>
        <taxon>eudicotyledons</taxon>
        <taxon>Gunneridae</taxon>
        <taxon>Pentapetalae</taxon>
        <taxon>rosids</taxon>
        <taxon>fabids</taxon>
        <taxon>Rosales</taxon>
        <taxon>Rosaceae</taxon>
        <taxon>Amygdaloideae</taxon>
        <taxon>Maleae</taxon>
        <taxon>Malus</taxon>
    </lineage>
</organism>